<feature type="coiled-coil region" evidence="1">
    <location>
        <begin position="509"/>
        <end position="536"/>
    </location>
</feature>
<sequence>MLRNLNELANASKGHYNKSFVNEDFKLNREFKERFEILLEAKGNEIQYLEYSAEITTSSNNKIFCPNQWFYIATFVVEFAAELIKYRQILNNLSESQVDGMTRNKFFEKIKSYKGKETDDISIEIKEAVLNYFDDDIQSAEFLFRFITDYAWWYGSKTIDRHDYYVSPTLHLLGLVNVSQGYVAEIVYYLASDSELMRSALHLQELELRRTNNKPSENLIVYGAPGTGKSRYLEDNFTNITRVVFHTEYSYFDFVGSYKPTPLYKSTETTINRLNGERFEIGEPIIDYQYIPGPFINVLVKAIQNPDINHTLLIEEINRANAPAVFGDIFQLLDRRSDGFSQYKIRPNTDLNNYLMSIDETRQHFKNGLYIPNNMSIVATMNSADQGVFVLDSAFKRRWKFKYLPIKEKGFVHENVKVNYAGESFEWRLLLSAINRKLKDLGISEDRLIGPYFINTEEINDNSSFASKLLIYLWDDVVRYKRPEFFDKEIRTYSELVTSFVNGNDVMNIKTLIFDIIEKEQELEEREEQNEDGIDDENAD</sequence>
<dbReference type="PANTHER" id="PTHR37291">
    <property type="entry name" value="5-METHYLCYTOSINE-SPECIFIC RESTRICTION ENZYME B"/>
    <property type="match status" value="1"/>
</dbReference>
<organism evidence="3 4">
    <name type="scientific">Lederbergia graminis</name>
    <dbReference type="NCBI Taxonomy" id="735518"/>
    <lineage>
        <taxon>Bacteria</taxon>
        <taxon>Bacillati</taxon>
        <taxon>Bacillota</taxon>
        <taxon>Bacilli</taxon>
        <taxon>Bacillales</taxon>
        <taxon>Bacillaceae</taxon>
        <taxon>Lederbergia</taxon>
    </lineage>
</organism>
<accession>A0ABW0LL20</accession>
<proteinExistence type="predicted"/>
<feature type="domain" description="ATPase dynein-related AAA" evidence="2">
    <location>
        <begin position="218"/>
        <end position="398"/>
    </location>
</feature>
<reference evidence="4" key="1">
    <citation type="journal article" date="2019" name="Int. J. Syst. Evol. Microbiol.">
        <title>The Global Catalogue of Microorganisms (GCM) 10K type strain sequencing project: providing services to taxonomists for standard genome sequencing and annotation.</title>
        <authorList>
            <consortium name="The Broad Institute Genomics Platform"/>
            <consortium name="The Broad Institute Genome Sequencing Center for Infectious Disease"/>
            <person name="Wu L."/>
            <person name="Ma J."/>
        </authorList>
    </citation>
    <scope>NUCLEOTIDE SEQUENCE [LARGE SCALE GENOMIC DNA]</scope>
    <source>
        <strain evidence="4">CGMCC 1.12237</strain>
    </source>
</reference>
<dbReference type="InterPro" id="IPR052934">
    <property type="entry name" value="Methyl-DNA_Rec/Restrict_Enz"/>
</dbReference>
<name>A0ABW0LL20_9BACI</name>
<protein>
    <submittedName>
        <fullName evidence="3">AAA family ATPase</fullName>
    </submittedName>
</protein>
<dbReference type="PANTHER" id="PTHR37291:SF1">
    <property type="entry name" value="TYPE IV METHYL-DIRECTED RESTRICTION ENZYME ECOKMCRB SUBUNIT"/>
    <property type="match status" value="1"/>
</dbReference>
<dbReference type="Pfam" id="PF07728">
    <property type="entry name" value="AAA_5"/>
    <property type="match status" value="1"/>
</dbReference>
<dbReference type="Gene3D" id="3.40.50.300">
    <property type="entry name" value="P-loop containing nucleotide triphosphate hydrolases"/>
    <property type="match status" value="1"/>
</dbReference>
<comment type="caution">
    <text evidence="3">The sequence shown here is derived from an EMBL/GenBank/DDBJ whole genome shotgun (WGS) entry which is preliminary data.</text>
</comment>
<keyword evidence="4" id="KW-1185">Reference proteome</keyword>
<dbReference type="InterPro" id="IPR027417">
    <property type="entry name" value="P-loop_NTPase"/>
</dbReference>
<dbReference type="SUPFAM" id="SSF52540">
    <property type="entry name" value="P-loop containing nucleoside triphosphate hydrolases"/>
    <property type="match status" value="1"/>
</dbReference>
<dbReference type="Proteomes" id="UP001596147">
    <property type="component" value="Unassembled WGS sequence"/>
</dbReference>
<evidence type="ECO:0000259" key="2">
    <source>
        <dbReference type="Pfam" id="PF07728"/>
    </source>
</evidence>
<evidence type="ECO:0000313" key="4">
    <source>
        <dbReference type="Proteomes" id="UP001596147"/>
    </source>
</evidence>
<dbReference type="InterPro" id="IPR011704">
    <property type="entry name" value="ATPase_dyneun-rel_AAA"/>
</dbReference>
<dbReference type="EMBL" id="JBHSMC010000020">
    <property type="protein sequence ID" value="MFC5465955.1"/>
    <property type="molecule type" value="Genomic_DNA"/>
</dbReference>
<evidence type="ECO:0000256" key="1">
    <source>
        <dbReference type="SAM" id="Coils"/>
    </source>
</evidence>
<keyword evidence="1" id="KW-0175">Coiled coil</keyword>
<evidence type="ECO:0000313" key="3">
    <source>
        <dbReference type="EMBL" id="MFC5465955.1"/>
    </source>
</evidence>
<gene>
    <name evidence="3" type="ORF">ACFPM4_14580</name>
</gene>
<dbReference type="RefSeq" id="WP_382353151.1">
    <property type="nucleotide sequence ID" value="NZ_JBHSMC010000020.1"/>
</dbReference>